<evidence type="ECO:0000256" key="1">
    <source>
        <dbReference type="SAM" id="Phobius"/>
    </source>
</evidence>
<name>M1Z2X9_NITG3</name>
<feature type="transmembrane region" description="Helical" evidence="1">
    <location>
        <begin position="7"/>
        <end position="27"/>
    </location>
</feature>
<gene>
    <name evidence="2" type="ORF">NITGR_870023</name>
</gene>
<dbReference type="Proteomes" id="UP000011704">
    <property type="component" value="Unassembled WGS sequence"/>
</dbReference>
<keyword evidence="1" id="KW-0812">Transmembrane</keyword>
<comment type="caution">
    <text evidence="2">The sequence shown here is derived from an EMBL/GenBank/DDBJ whole genome shotgun (WGS) entry which is preliminary data.</text>
</comment>
<organism evidence="2 3">
    <name type="scientific">Nitrospina gracilis (strain 3/211)</name>
    <dbReference type="NCBI Taxonomy" id="1266370"/>
    <lineage>
        <taxon>Bacteria</taxon>
        <taxon>Pseudomonadati</taxon>
        <taxon>Nitrospinota/Tectimicrobiota group</taxon>
        <taxon>Nitrospinota</taxon>
        <taxon>Nitrospinia</taxon>
        <taxon>Nitrospinales</taxon>
        <taxon>Nitrospinaceae</taxon>
        <taxon>Nitrospina</taxon>
    </lineage>
</organism>
<dbReference type="OrthoDB" id="9342796at2"/>
<dbReference type="InParanoid" id="M1Z2X9"/>
<reference evidence="2 3" key="1">
    <citation type="journal article" date="2013" name="Front. Microbiol.">
        <title>The genome of Nitrospina gracilis illuminates the metabolism and evolution of the major marine nitrite oxidizer.</title>
        <authorList>
            <person name="Luecker S."/>
            <person name="Nowka B."/>
            <person name="Rattei T."/>
            <person name="Spieck E."/>
            <person name="and Daims H."/>
        </authorList>
    </citation>
    <scope>NUCLEOTIDE SEQUENCE [LARGE SCALE GENOMIC DNA]</scope>
    <source>
        <strain evidence="2 3">3/211</strain>
    </source>
</reference>
<evidence type="ECO:0000313" key="3">
    <source>
        <dbReference type="Proteomes" id="UP000011704"/>
    </source>
</evidence>
<keyword evidence="3" id="KW-1185">Reference proteome</keyword>
<protein>
    <submittedName>
        <fullName evidence="2">Uncharacterized protein</fullName>
    </submittedName>
</protein>
<feature type="transmembrane region" description="Helical" evidence="1">
    <location>
        <begin position="33"/>
        <end position="53"/>
    </location>
</feature>
<accession>M1Z2X9</accession>
<dbReference type="AlphaFoldDB" id="M1Z2X9"/>
<keyword evidence="1" id="KW-0472">Membrane</keyword>
<evidence type="ECO:0000313" key="2">
    <source>
        <dbReference type="EMBL" id="CCQ91855.1"/>
    </source>
</evidence>
<dbReference type="HOGENOM" id="CLU_1413868_0_0_0"/>
<keyword evidence="1" id="KW-1133">Transmembrane helix</keyword>
<proteinExistence type="predicted"/>
<dbReference type="EMBL" id="CAQJ01000096">
    <property type="protein sequence ID" value="CCQ91855.1"/>
    <property type="molecule type" value="Genomic_DNA"/>
</dbReference>
<sequence>MKDVVKHFITATVFIAFLAPFHYIAWFSEEQQVPMWVKGVVLFFDFIVVLIIGDGIRKYMQYLKYGNSRLRFLGFPFYLGGKMKLALEGMPAAFDSVTLNLRFIEEVYETRYSGRKRTREVVCYQIYGEERTMNSGASRGGGFLMEWDLPDNKEMTTELSGRPGRFWEIEIKAETPGVDYDSRFLVPVYAKQ</sequence>